<gene>
    <name evidence="1" type="ORF">NEDG_02271</name>
</gene>
<proteinExistence type="predicted"/>
<dbReference type="Proteomes" id="UP000185944">
    <property type="component" value="Unassembled WGS sequence"/>
</dbReference>
<evidence type="ECO:0000313" key="1">
    <source>
        <dbReference type="EMBL" id="OAG32570.1"/>
    </source>
</evidence>
<dbReference type="VEuPathDB" id="MicrosporidiaDB:NEDG_02271"/>
<sequence length="182" mass="20560">MMMTQGNPKQVRVQKKPVTLCLAFFALLCFLVGIIRSATEMVEHPPTFNNYPLTDPTSQPTLDGLRRLIQFLSRGSPSLNVLQESQCPLEIARQLTLVPCLDINLGRYSLETIGHEPIDFMNIPLQKMHLHNSLVRRVIPGRWLADNKLDPLLSNICNLNVHTVVVSDISKLELSLNDLPRQ</sequence>
<protein>
    <submittedName>
        <fullName evidence="1">Uncharacterized protein</fullName>
    </submittedName>
</protein>
<dbReference type="GeneID" id="93648621"/>
<name>A0A177EMI8_9MICR</name>
<evidence type="ECO:0000313" key="2">
    <source>
        <dbReference type="Proteomes" id="UP000185944"/>
    </source>
</evidence>
<comment type="caution">
    <text evidence="1">The sequence shown here is derived from an EMBL/GenBank/DDBJ whole genome shotgun (WGS) entry which is preliminary data.</text>
</comment>
<feature type="non-terminal residue" evidence="1">
    <location>
        <position position="182"/>
    </location>
</feature>
<organism evidence="1 2">
    <name type="scientific">Nematocida displodere</name>
    <dbReference type="NCBI Taxonomy" id="1805483"/>
    <lineage>
        <taxon>Eukaryota</taxon>
        <taxon>Fungi</taxon>
        <taxon>Fungi incertae sedis</taxon>
        <taxon>Microsporidia</taxon>
        <taxon>Nematocida</taxon>
    </lineage>
</organism>
<dbReference type="EMBL" id="LTDL01000003">
    <property type="protein sequence ID" value="OAG32570.1"/>
    <property type="molecule type" value="Genomic_DNA"/>
</dbReference>
<accession>A0A177EMI8</accession>
<reference evidence="1 2" key="1">
    <citation type="submission" date="2016-02" db="EMBL/GenBank/DDBJ databases">
        <title>Discovery of a natural microsporidian pathogen with a broad tissue tropism in Caenorhabditis elegans.</title>
        <authorList>
            <person name="Luallen R.J."/>
            <person name="Reinke A.W."/>
            <person name="Tong L."/>
            <person name="Botts M.R."/>
            <person name="Felix M.-A."/>
            <person name="Troemel E.R."/>
        </authorList>
    </citation>
    <scope>NUCLEOTIDE SEQUENCE [LARGE SCALE GENOMIC DNA]</scope>
    <source>
        <strain evidence="1 2">JUm2807</strain>
    </source>
</reference>
<keyword evidence="2" id="KW-1185">Reference proteome</keyword>
<dbReference type="AlphaFoldDB" id="A0A177EMI8"/>
<dbReference type="RefSeq" id="XP_067545776.1">
    <property type="nucleotide sequence ID" value="XM_067689689.1"/>
</dbReference>